<dbReference type="PROSITE" id="PS51257">
    <property type="entry name" value="PROKAR_LIPOPROTEIN"/>
    <property type="match status" value="1"/>
</dbReference>
<dbReference type="EMBL" id="JASNFN010000014">
    <property type="protein sequence ID" value="MDP5183597.1"/>
    <property type="molecule type" value="Genomic_DNA"/>
</dbReference>
<name>A0ABT9IEI1_9ACTN</name>
<comment type="caution">
    <text evidence="5">The sequence shown here is derived from an EMBL/GenBank/DDBJ whole genome shotgun (WGS) entry which is preliminary data.</text>
</comment>
<gene>
    <name evidence="5" type="ORF">QOZ88_13205</name>
</gene>
<dbReference type="Gene3D" id="3.90.660.50">
    <property type="match status" value="1"/>
</dbReference>
<dbReference type="Pfam" id="PF01593">
    <property type="entry name" value="Amino_oxidase"/>
    <property type="match status" value="1"/>
</dbReference>
<dbReference type="InterPro" id="IPR002937">
    <property type="entry name" value="Amino_oxidase"/>
</dbReference>
<dbReference type="PANTHER" id="PTHR10668:SF103">
    <property type="entry name" value="PYRIDINE NUCLEOTIDE-DISULFIDE OXIDOREDUCTASE DOMAIN-CONTAINING PROTEIN 2"/>
    <property type="match status" value="1"/>
</dbReference>
<dbReference type="Gene3D" id="3.50.50.60">
    <property type="entry name" value="FAD/NAD(P)-binding domain"/>
    <property type="match status" value="2"/>
</dbReference>
<dbReference type="Proteomes" id="UP001233673">
    <property type="component" value="Unassembled WGS sequence"/>
</dbReference>
<evidence type="ECO:0000256" key="1">
    <source>
        <dbReference type="ARBA" id="ARBA00037217"/>
    </source>
</evidence>
<evidence type="ECO:0000256" key="2">
    <source>
        <dbReference type="ARBA" id="ARBA00038825"/>
    </source>
</evidence>
<proteinExistence type="predicted"/>
<dbReference type="SUPFAM" id="SSF51905">
    <property type="entry name" value="FAD/NAD(P)-binding domain"/>
    <property type="match status" value="1"/>
</dbReference>
<organism evidence="5 6">
    <name type="scientific">Blastococcus carthaginiensis</name>
    <dbReference type="NCBI Taxonomy" id="3050034"/>
    <lineage>
        <taxon>Bacteria</taxon>
        <taxon>Bacillati</taxon>
        <taxon>Actinomycetota</taxon>
        <taxon>Actinomycetes</taxon>
        <taxon>Geodermatophilales</taxon>
        <taxon>Geodermatophilaceae</taxon>
        <taxon>Blastococcus</taxon>
    </lineage>
</organism>
<evidence type="ECO:0000313" key="6">
    <source>
        <dbReference type="Proteomes" id="UP001233673"/>
    </source>
</evidence>
<feature type="domain" description="Amine oxidase" evidence="4">
    <location>
        <begin position="17"/>
        <end position="317"/>
    </location>
</feature>
<evidence type="ECO:0000313" key="5">
    <source>
        <dbReference type="EMBL" id="MDP5183597.1"/>
    </source>
</evidence>
<dbReference type="PANTHER" id="PTHR10668">
    <property type="entry name" value="PHYTOENE DEHYDROGENASE"/>
    <property type="match status" value="1"/>
</dbReference>
<keyword evidence="6" id="KW-1185">Reference proteome</keyword>
<accession>A0ABT9IEI1</accession>
<reference evidence="6" key="1">
    <citation type="submission" date="2023-05" db="EMBL/GenBank/DDBJ databases">
        <title>Draft genome of Pseudofrankia sp. BMG5.37.</title>
        <authorList>
            <person name="Gtari M."/>
            <person name="Ghodhbane F."/>
            <person name="Sbissi I."/>
        </authorList>
    </citation>
    <scope>NUCLEOTIDE SEQUENCE [LARGE SCALE GENOMIC DNA]</scope>
    <source>
        <strain evidence="6">BMG 814</strain>
    </source>
</reference>
<comment type="subunit">
    <text evidence="2">Interacts with COX5B; this interaction may contribute to localize PYROXD2 to the inner face of the inner mitochondrial membrane.</text>
</comment>
<protein>
    <recommendedName>
        <fullName evidence="3">Pyridine nucleotide-disulfide oxidoreductase domain-containing protein 2</fullName>
    </recommendedName>
</protein>
<evidence type="ECO:0000259" key="4">
    <source>
        <dbReference type="Pfam" id="PF01593"/>
    </source>
</evidence>
<sequence length="513" mass="53903">MTRRAARVLVVGGGHNGLVAACYLARGGADVLVLEQSGRLGGGARTEEVLPGHRFDIHSVAHNIIQATGIIEELELPAAGLEYREMDPFSVAVFRDGPIVRFFRDVGATVDSIAEADRDEARRYAAWMHEAMPVVTAMQGALDGRPSRLPGRALAGLQALARNGGPLGLAQLLLSPYGKFLEQRFASDLVRAPVSAFAAHASAAPDAPGSATFAMWQAFYHQVGQWHAVGGAQGLTDALAARLAALGGAWRTGAAVARITRQGDRATGVELESGERLPADAVLTALDPRTALLDLLDPPLDGPEADRLRSTTRSNAVQMLVHVATTALPAYPQARPGDWNGLQSFVDGLDSLADGFAAAGARYLPDDPVPTYAFTPSAMDDTLAPPGRHTVYLACPCAPYRVRGGWAAVADDFADRMIATVEARAPGFTASITGRAVYTPEQMAADLRWPGAHPMYGDLNPDQLGPFRPTRGLARHRTPVRGMVVAGAGTAPVGGIAGTSGRSAARAVLRDLG</sequence>
<comment type="function">
    <text evidence="1">Probable oxidoreductase that may play a role as regulator of mitochondrial function.</text>
</comment>
<evidence type="ECO:0000256" key="3">
    <source>
        <dbReference type="ARBA" id="ARBA00040298"/>
    </source>
</evidence>
<dbReference type="InterPro" id="IPR036188">
    <property type="entry name" value="FAD/NAD-bd_sf"/>
</dbReference>
<dbReference type="RefSeq" id="WP_306000220.1">
    <property type="nucleotide sequence ID" value="NZ_JASNFN010000014.1"/>
</dbReference>